<keyword evidence="4" id="KW-1185">Reference proteome</keyword>
<feature type="signal peptide" evidence="1">
    <location>
        <begin position="1"/>
        <end position="30"/>
    </location>
</feature>
<gene>
    <name evidence="3" type="ordered locus">Ent638_2117</name>
</gene>
<evidence type="ECO:0000256" key="1">
    <source>
        <dbReference type="SAM" id="SignalP"/>
    </source>
</evidence>
<dbReference type="AlphaFoldDB" id="A0A9J9KXD9"/>
<proteinExistence type="predicted"/>
<dbReference type="InterPro" id="IPR051411">
    <property type="entry name" value="Polyketide_trans_af380"/>
</dbReference>
<feature type="chain" id="PRO_5039902747" description="PET hydrolase/cutinase-like domain-containing protein" evidence="1">
    <location>
        <begin position="31"/>
        <end position="378"/>
    </location>
</feature>
<feature type="domain" description="PET hydrolase/cutinase-like" evidence="2">
    <location>
        <begin position="54"/>
        <end position="197"/>
    </location>
</feature>
<organism evidence="3 4">
    <name type="scientific">Enterobacter sp. (strain 638)</name>
    <dbReference type="NCBI Taxonomy" id="399742"/>
    <lineage>
        <taxon>Bacteria</taxon>
        <taxon>Pseudomonadati</taxon>
        <taxon>Pseudomonadota</taxon>
        <taxon>Gammaproteobacteria</taxon>
        <taxon>Enterobacterales</taxon>
        <taxon>Enterobacteriaceae</taxon>
        <taxon>Enterobacter</taxon>
    </lineage>
</organism>
<dbReference type="EMBL" id="CP000653">
    <property type="protein sequence ID" value="ABP60792.1"/>
    <property type="molecule type" value="Genomic_DNA"/>
</dbReference>
<dbReference type="SUPFAM" id="SSF53474">
    <property type="entry name" value="alpha/beta-Hydrolases"/>
    <property type="match status" value="1"/>
</dbReference>
<evidence type="ECO:0000313" key="4">
    <source>
        <dbReference type="Proteomes" id="UP000000230"/>
    </source>
</evidence>
<sequence>MNALTRKLTAAMPAMLLCASLSGVTTMSYADTSNPNAPVSMIDKWDKTFAESNKVNHRKVSFQNRYGITLVGDLYIPKDRGDRKLAAIAVNGPFGAVKEQSSGLYAQTMAEQGFVTLAFDPSYTGESGGNPRNVASPDINTEDFSAAVDFLGLQTEVDRNRIGILGICGWGGMALNAAAMDTRIKAVATSVMYDMSRAMGHGVGDGKDRYTTADRHAVLQYLNEQRWKDAENGTFAHGGHDIYVDEKGNVTASERILPETLPADPHPVLKEFFDYYRMPRGFHERSVNSTGAWTATTPLSFMNMPLLSYAKEITIPTLIVTGENAHSRYFAEDAYKAVGSKDKALIVVPGANHVDLYDNVAGKIPFSQFKEFFETRLK</sequence>
<dbReference type="PANTHER" id="PTHR47751">
    <property type="entry name" value="SUPERFAMILY HYDROLASE, PUTATIVE (AFU_ORTHOLOGUE AFUA_2G16580)-RELATED"/>
    <property type="match status" value="1"/>
</dbReference>
<reference evidence="4" key="1">
    <citation type="journal article" date="2010" name="PLoS Genet.">
        <title>Genome sequence of the plant growth promoting endophytic bacterium Enterobacter sp. 638.</title>
        <authorList>
            <person name="Taghavi S."/>
            <person name="van der Lelie D."/>
            <person name="Hoffman A."/>
            <person name="Zhang Y.B."/>
            <person name="Walla M.D."/>
            <person name="Vangronsveld J."/>
            <person name="Newman L."/>
            <person name="Monchy S."/>
        </authorList>
    </citation>
    <scope>NUCLEOTIDE SEQUENCE [LARGE SCALE GENOMIC DNA]</scope>
    <source>
        <strain evidence="4">638</strain>
    </source>
</reference>
<dbReference type="Gene3D" id="1.10.10.800">
    <property type="match status" value="1"/>
</dbReference>
<evidence type="ECO:0000313" key="3">
    <source>
        <dbReference type="EMBL" id="ABP60792.1"/>
    </source>
</evidence>
<dbReference type="Pfam" id="PF12740">
    <property type="entry name" value="PETase"/>
    <property type="match status" value="1"/>
</dbReference>
<accession>A0A9J9KXD9</accession>
<dbReference type="Gene3D" id="3.40.50.1820">
    <property type="entry name" value="alpha/beta hydrolase"/>
    <property type="match status" value="1"/>
</dbReference>
<dbReference type="OrthoDB" id="9805123at2"/>
<dbReference type="PANTHER" id="PTHR47751:SF1">
    <property type="entry name" value="SUPERFAMILY HYDROLASE, PUTATIVE (AFU_ORTHOLOGUE AFUA_2G16580)-RELATED"/>
    <property type="match status" value="1"/>
</dbReference>
<protein>
    <recommendedName>
        <fullName evidence="2">PET hydrolase/cutinase-like domain-containing protein</fullName>
    </recommendedName>
</protein>
<dbReference type="KEGG" id="ent:Ent638_2117"/>
<name>A0A9J9KXD9_ENT38</name>
<dbReference type="RefSeq" id="WP_012017507.1">
    <property type="nucleotide sequence ID" value="NC_009436.1"/>
</dbReference>
<keyword evidence="1" id="KW-0732">Signal</keyword>
<dbReference type="Proteomes" id="UP000000230">
    <property type="component" value="Chromosome"/>
</dbReference>
<dbReference type="InterPro" id="IPR029058">
    <property type="entry name" value="AB_hydrolase_fold"/>
</dbReference>
<dbReference type="InterPro" id="IPR041127">
    <property type="entry name" value="PET_hydrolase/cutinase-like"/>
</dbReference>
<evidence type="ECO:0000259" key="2">
    <source>
        <dbReference type="Pfam" id="PF12740"/>
    </source>
</evidence>